<evidence type="ECO:0000256" key="1">
    <source>
        <dbReference type="ARBA" id="ARBA00022723"/>
    </source>
</evidence>
<evidence type="ECO:0000259" key="5">
    <source>
        <dbReference type="PROSITE" id="PS51007"/>
    </source>
</evidence>
<accession>A0A2A5WCW8</accession>
<keyword evidence="3" id="KW-0349">Heme</keyword>
<dbReference type="GO" id="GO:0020037">
    <property type="term" value="F:heme binding"/>
    <property type="evidence" value="ECO:0007669"/>
    <property type="project" value="InterPro"/>
</dbReference>
<comment type="caution">
    <text evidence="6">The sequence shown here is derived from an EMBL/GenBank/DDBJ whole genome shotgun (WGS) entry which is preliminary data.</text>
</comment>
<sequence>MNRLVKKSLLLGLFFATSNSFAQLPELVSPTTATGIATTARFFGGATADNGSTYANSFAYDAAIDIDLEIQVEASHVNTVGNLYVIVIWDGSYFVRDENGAFQLWDLSIENFLAASPAKTLQASERISIVDDVAFGPAGVSDTSLGFIVAYDTMAVANEFFFNGVSLSVNIEAEVEDLPSVVQSLQLFTNRISSQIIQSNCIYCHINGGSAGGTSLAYQSSSNQNALNTNYNLLVNYINGGKGSTLLSKSKGIGHGGGVRLSSSSSDFQNFEAFVNAVLAE</sequence>
<protein>
    <recommendedName>
        <fullName evidence="5">Cytochrome c domain-containing protein</fullName>
    </recommendedName>
</protein>
<name>A0A2A5WCW8_9GAMM</name>
<dbReference type="AlphaFoldDB" id="A0A2A5WCW8"/>
<evidence type="ECO:0000256" key="3">
    <source>
        <dbReference type="PROSITE-ProRule" id="PRU00433"/>
    </source>
</evidence>
<keyword evidence="1 3" id="KW-0479">Metal-binding</keyword>
<evidence type="ECO:0000313" key="6">
    <source>
        <dbReference type="EMBL" id="PDH33986.1"/>
    </source>
</evidence>
<feature type="domain" description="Cytochrome c" evidence="5">
    <location>
        <begin position="179"/>
        <end position="279"/>
    </location>
</feature>
<feature type="signal peptide" evidence="4">
    <location>
        <begin position="1"/>
        <end position="22"/>
    </location>
</feature>
<organism evidence="6 7">
    <name type="scientific">OM182 bacterium MED-G28</name>
    <dbReference type="NCBI Taxonomy" id="1986256"/>
    <lineage>
        <taxon>Bacteria</taxon>
        <taxon>Pseudomonadati</taxon>
        <taxon>Pseudomonadota</taxon>
        <taxon>Gammaproteobacteria</taxon>
        <taxon>OMG group</taxon>
        <taxon>OM182 clade</taxon>
    </lineage>
</organism>
<dbReference type="GO" id="GO:0046872">
    <property type="term" value="F:metal ion binding"/>
    <property type="evidence" value="ECO:0007669"/>
    <property type="project" value="UniProtKB-KW"/>
</dbReference>
<keyword evidence="2 3" id="KW-0408">Iron</keyword>
<reference evidence="6 7" key="1">
    <citation type="submission" date="2017-08" db="EMBL/GenBank/DDBJ databases">
        <title>Fine stratification of microbial communities through a metagenomic profile of the photic zone.</title>
        <authorList>
            <person name="Haro-Moreno J.M."/>
            <person name="Lopez-Perez M."/>
            <person name="De La Torre J."/>
            <person name="Picazo A."/>
            <person name="Camacho A."/>
            <person name="Rodriguez-Valera F."/>
        </authorList>
    </citation>
    <scope>NUCLEOTIDE SEQUENCE [LARGE SCALE GENOMIC DNA]</scope>
    <source>
        <strain evidence="6">MED-G28</strain>
    </source>
</reference>
<proteinExistence type="predicted"/>
<feature type="chain" id="PRO_5012879181" description="Cytochrome c domain-containing protein" evidence="4">
    <location>
        <begin position="23"/>
        <end position="281"/>
    </location>
</feature>
<dbReference type="GO" id="GO:0009055">
    <property type="term" value="F:electron transfer activity"/>
    <property type="evidence" value="ECO:0007669"/>
    <property type="project" value="InterPro"/>
</dbReference>
<evidence type="ECO:0000256" key="2">
    <source>
        <dbReference type="ARBA" id="ARBA00023004"/>
    </source>
</evidence>
<evidence type="ECO:0000256" key="4">
    <source>
        <dbReference type="SAM" id="SignalP"/>
    </source>
</evidence>
<dbReference type="PROSITE" id="PS51007">
    <property type="entry name" value="CYTC"/>
    <property type="match status" value="1"/>
</dbReference>
<keyword evidence="4" id="KW-0732">Signal</keyword>
<dbReference type="Proteomes" id="UP000219329">
    <property type="component" value="Unassembled WGS sequence"/>
</dbReference>
<dbReference type="InterPro" id="IPR009056">
    <property type="entry name" value="Cyt_c-like_dom"/>
</dbReference>
<evidence type="ECO:0000313" key="7">
    <source>
        <dbReference type="Proteomes" id="UP000219329"/>
    </source>
</evidence>
<gene>
    <name evidence="6" type="ORF">CNF02_06415</name>
</gene>
<dbReference type="EMBL" id="NTJZ01000005">
    <property type="protein sequence ID" value="PDH33986.1"/>
    <property type="molecule type" value="Genomic_DNA"/>
</dbReference>